<dbReference type="Proteomes" id="UP000298493">
    <property type="component" value="Unassembled WGS sequence"/>
</dbReference>
<feature type="region of interest" description="Disordered" evidence="1">
    <location>
        <begin position="1"/>
        <end position="22"/>
    </location>
</feature>
<comment type="caution">
    <text evidence="2">The sequence shown here is derived from an EMBL/GenBank/DDBJ whole genome shotgun (WGS) entry which is preliminary data.</text>
</comment>
<evidence type="ECO:0000256" key="1">
    <source>
        <dbReference type="SAM" id="MobiDB-lite"/>
    </source>
</evidence>
<protein>
    <submittedName>
        <fullName evidence="2">Putative phosphatidylinositol phospholipase c</fullName>
    </submittedName>
</protein>
<dbReference type="AlphaFoldDB" id="A0A4Z1NYB8"/>
<proteinExistence type="predicted"/>
<dbReference type="STRING" id="86259.A0A4Z1NYB8"/>
<organism evidence="2 3">
    <name type="scientific">Venturia nashicola</name>
    <dbReference type="NCBI Taxonomy" id="86259"/>
    <lineage>
        <taxon>Eukaryota</taxon>
        <taxon>Fungi</taxon>
        <taxon>Dikarya</taxon>
        <taxon>Ascomycota</taxon>
        <taxon>Pezizomycotina</taxon>
        <taxon>Dothideomycetes</taxon>
        <taxon>Pleosporomycetidae</taxon>
        <taxon>Venturiales</taxon>
        <taxon>Venturiaceae</taxon>
        <taxon>Venturia</taxon>
    </lineage>
</organism>
<name>A0A4Z1NYB8_9PEZI</name>
<dbReference type="EMBL" id="SNSC02000009">
    <property type="protein sequence ID" value="TID21288.1"/>
    <property type="molecule type" value="Genomic_DNA"/>
</dbReference>
<evidence type="ECO:0000313" key="2">
    <source>
        <dbReference type="EMBL" id="TID21288.1"/>
    </source>
</evidence>
<gene>
    <name evidence="2" type="ORF">E6O75_ATG04683</name>
</gene>
<keyword evidence="3" id="KW-1185">Reference proteome</keyword>
<sequence>MSTSTHTSTSSTPSSTNPSLGTLSILPPELRNLIYDFLTPSANPASPFSVSKALADRIGVGTISHIPPPTHLLLASKQVCAEVRDVYFGKMVVTIERAVDGFSPWSLLGVEGMFAEGRGRGVLERMRRVRVEVFWGWLPRPQAQSLGRDAGADAGAGSALDGIVGVGCPGEHEVRNRIERMGRLVDVLLKAGEIGVFCVGWMECAALRGEGGEEIVAWELEARRRVLEPLKRLRGVRRVEGDVVASDDVDGVIRGFLGEVRRNMRERDDGGS</sequence>
<evidence type="ECO:0000313" key="3">
    <source>
        <dbReference type="Proteomes" id="UP000298493"/>
    </source>
</evidence>
<reference evidence="2 3" key="1">
    <citation type="submission" date="2019-04" db="EMBL/GenBank/DDBJ databases">
        <title>High contiguity whole genome sequence and gene annotation resource for two Venturia nashicola isolates.</title>
        <authorList>
            <person name="Prokchorchik M."/>
            <person name="Won K."/>
            <person name="Lee Y."/>
            <person name="Choi E.D."/>
            <person name="Segonzac C."/>
            <person name="Sohn K.H."/>
        </authorList>
    </citation>
    <scope>NUCLEOTIDE SEQUENCE [LARGE SCALE GENOMIC DNA]</scope>
    <source>
        <strain evidence="2 3">PRI2</strain>
    </source>
</reference>
<accession>A0A4Z1NYB8</accession>
<dbReference type="OrthoDB" id="3795483at2759"/>